<evidence type="ECO:0000313" key="9">
    <source>
        <dbReference type="EMBL" id="KAJ8933754.1"/>
    </source>
</evidence>
<feature type="signal peptide" evidence="8">
    <location>
        <begin position="1"/>
        <end position="19"/>
    </location>
</feature>
<reference evidence="9" key="1">
    <citation type="journal article" date="2023" name="Insect Mol. Biol.">
        <title>Genome sequencing provides insights into the evolution of gene families encoding plant cell wall-degrading enzymes in longhorned beetles.</title>
        <authorList>
            <person name="Shin N.R."/>
            <person name="Okamura Y."/>
            <person name="Kirsch R."/>
            <person name="Pauchet Y."/>
        </authorList>
    </citation>
    <scope>NUCLEOTIDE SEQUENCE</scope>
    <source>
        <strain evidence="9">RBIC_L_NR</strain>
    </source>
</reference>
<evidence type="ECO:0000256" key="3">
    <source>
        <dbReference type="ARBA" id="ARBA00022692"/>
    </source>
</evidence>
<dbReference type="AlphaFoldDB" id="A0AAV8X4W9"/>
<dbReference type="Proteomes" id="UP001162156">
    <property type="component" value="Unassembled WGS sequence"/>
</dbReference>
<dbReference type="EMBL" id="JANEYF010003814">
    <property type="protein sequence ID" value="KAJ8933754.1"/>
    <property type="molecule type" value="Genomic_DNA"/>
</dbReference>
<feature type="non-terminal residue" evidence="9">
    <location>
        <position position="1"/>
    </location>
</feature>
<evidence type="ECO:0000256" key="8">
    <source>
        <dbReference type="SAM" id="SignalP"/>
    </source>
</evidence>
<evidence type="ECO:0000256" key="6">
    <source>
        <dbReference type="ARBA" id="ARBA00023136"/>
    </source>
</evidence>
<dbReference type="PANTHER" id="PTHR33562">
    <property type="entry name" value="ATILLA, ISOFORM B-RELATED-RELATED"/>
    <property type="match status" value="1"/>
</dbReference>
<feature type="chain" id="PRO_5043731702" description="Protein quiver" evidence="8">
    <location>
        <begin position="20"/>
        <end position="189"/>
    </location>
</feature>
<proteinExistence type="predicted"/>
<gene>
    <name evidence="9" type="ORF">NQ314_013786</name>
</gene>
<evidence type="ECO:0008006" key="11">
    <source>
        <dbReference type="Google" id="ProtNLM"/>
    </source>
</evidence>
<name>A0AAV8X4W9_9CUCU</name>
<keyword evidence="7" id="KW-0449">Lipoprotein</keyword>
<sequence length="189" mass="22007">KLISLFYFSALANSTRCYACNGEYCNDPFNRDRANIMMCSNNLQLTDPITQKLVNRDANDDSSMDEWDSLESKLLKDFRIFFEKNNEFVCVTTAYYHNIHLTNMTIRRCMPKSYKNMDPCTYLSNTIHAGYGTVRKCATCDTDLCNSGINLKNSILTIFYCNFSKIIILMFHKSVNECKTKERKFVQYL</sequence>
<accession>A0AAV8X4W9</accession>
<keyword evidence="5" id="KW-1133">Transmembrane helix</keyword>
<evidence type="ECO:0000256" key="4">
    <source>
        <dbReference type="ARBA" id="ARBA00022729"/>
    </source>
</evidence>
<evidence type="ECO:0000256" key="2">
    <source>
        <dbReference type="ARBA" id="ARBA00022622"/>
    </source>
</evidence>
<keyword evidence="4 8" id="KW-0732">Signal</keyword>
<keyword evidence="10" id="KW-1185">Reference proteome</keyword>
<keyword evidence="3" id="KW-0812">Transmembrane</keyword>
<organism evidence="9 10">
    <name type="scientific">Rhamnusium bicolor</name>
    <dbReference type="NCBI Taxonomy" id="1586634"/>
    <lineage>
        <taxon>Eukaryota</taxon>
        <taxon>Metazoa</taxon>
        <taxon>Ecdysozoa</taxon>
        <taxon>Arthropoda</taxon>
        <taxon>Hexapoda</taxon>
        <taxon>Insecta</taxon>
        <taxon>Pterygota</taxon>
        <taxon>Neoptera</taxon>
        <taxon>Endopterygota</taxon>
        <taxon>Coleoptera</taxon>
        <taxon>Polyphaga</taxon>
        <taxon>Cucujiformia</taxon>
        <taxon>Chrysomeloidea</taxon>
        <taxon>Cerambycidae</taxon>
        <taxon>Lepturinae</taxon>
        <taxon>Rhagiini</taxon>
        <taxon>Rhamnusium</taxon>
    </lineage>
</organism>
<evidence type="ECO:0000256" key="1">
    <source>
        <dbReference type="ARBA" id="ARBA00004589"/>
    </source>
</evidence>
<keyword evidence="2" id="KW-0336">GPI-anchor</keyword>
<dbReference type="InterPro" id="IPR050975">
    <property type="entry name" value="Sleep_regulator"/>
</dbReference>
<evidence type="ECO:0000256" key="5">
    <source>
        <dbReference type="ARBA" id="ARBA00022989"/>
    </source>
</evidence>
<dbReference type="GO" id="GO:0098552">
    <property type="term" value="C:side of membrane"/>
    <property type="evidence" value="ECO:0007669"/>
    <property type="project" value="UniProtKB-KW"/>
</dbReference>
<protein>
    <recommendedName>
        <fullName evidence="11">Protein quiver</fullName>
    </recommendedName>
</protein>
<comment type="subcellular location">
    <subcellularLocation>
        <location evidence="1">Membrane</location>
        <topology evidence="1">Lipid-anchor</topology>
        <topology evidence="1">GPI-anchor</topology>
    </subcellularLocation>
</comment>
<keyword evidence="6" id="KW-0472">Membrane</keyword>
<evidence type="ECO:0000256" key="7">
    <source>
        <dbReference type="ARBA" id="ARBA00023288"/>
    </source>
</evidence>
<keyword evidence="2" id="KW-0325">Glycoprotein</keyword>
<comment type="caution">
    <text evidence="9">The sequence shown here is derived from an EMBL/GenBank/DDBJ whole genome shotgun (WGS) entry which is preliminary data.</text>
</comment>
<evidence type="ECO:0000313" key="10">
    <source>
        <dbReference type="Proteomes" id="UP001162156"/>
    </source>
</evidence>